<dbReference type="PANTHER" id="PTHR30419">
    <property type="entry name" value="HTH-TYPE TRANSCRIPTIONAL REGULATOR YBHD"/>
    <property type="match status" value="1"/>
</dbReference>
<evidence type="ECO:0000313" key="7">
    <source>
        <dbReference type="Proteomes" id="UP001172645"/>
    </source>
</evidence>
<dbReference type="PANTHER" id="PTHR30419:SF2">
    <property type="entry name" value="LYSR FAMILY TRANSCRIPTIONAL REGULATOR"/>
    <property type="match status" value="1"/>
</dbReference>
<reference evidence="6" key="1">
    <citation type="submission" date="2023-06" db="EMBL/GenBank/DDBJ databases">
        <title>Phylogenetic Diversity of Rhizobium strains.</title>
        <authorList>
            <person name="Moura F.T."/>
            <person name="Helene L.C.F."/>
            <person name="Hungria M."/>
        </authorList>
    </citation>
    <scope>NUCLEOTIDE SEQUENCE</scope>
    <source>
        <strain evidence="6">CCGE526</strain>
    </source>
</reference>
<dbReference type="Pfam" id="PF00126">
    <property type="entry name" value="HTH_1"/>
    <property type="match status" value="1"/>
</dbReference>
<evidence type="ECO:0000256" key="4">
    <source>
        <dbReference type="ARBA" id="ARBA00023163"/>
    </source>
</evidence>
<dbReference type="InterPro" id="IPR005119">
    <property type="entry name" value="LysR_subst-bd"/>
</dbReference>
<protein>
    <submittedName>
        <fullName evidence="6">LysR family transcriptional regulator</fullName>
    </submittedName>
</protein>
<sequence length="302" mass="33414">MRSIDLESARLFLIAYEEGSLTRAAEKTNYAVSAVTKRIQDLEHRFGVTLFERHARGVVATPAGDELAGHMRHITHRLAVADQAMKEFANGTRGQIRVVATQSSIAGGLAELVSKYRVAKPDIKIDLIEVNGWSVISEITAGRADLGLTLSVVDVPIGFSVQAFKPVRLVAMVPEDHPLARQRRVNFDEMLEFEHVTLGPKSTLCALCVQQAADRGRVFRYHSVKSFDAMRSMISARLGIGILSSLMAEPYAETLRTVCLPIEEPWADRDIQVLYREDGLSTSAKKFKEFMLNPQAFVAGKS</sequence>
<dbReference type="InterPro" id="IPR050950">
    <property type="entry name" value="HTH-type_LysR_regulators"/>
</dbReference>
<comment type="similarity">
    <text evidence="1">Belongs to the LysR transcriptional regulatory family.</text>
</comment>
<accession>A0ABT7JRF9</accession>
<evidence type="ECO:0000259" key="5">
    <source>
        <dbReference type="PROSITE" id="PS50931"/>
    </source>
</evidence>
<dbReference type="EMBL" id="JARFYM010000004">
    <property type="protein sequence ID" value="MDL2398940.1"/>
    <property type="molecule type" value="Genomic_DNA"/>
</dbReference>
<keyword evidence="3" id="KW-0238">DNA-binding</keyword>
<dbReference type="InterPro" id="IPR036390">
    <property type="entry name" value="WH_DNA-bd_sf"/>
</dbReference>
<dbReference type="SUPFAM" id="SSF46785">
    <property type="entry name" value="Winged helix' DNA-binding domain"/>
    <property type="match status" value="1"/>
</dbReference>
<dbReference type="Proteomes" id="UP001172645">
    <property type="component" value="Unassembled WGS sequence"/>
</dbReference>
<dbReference type="Gene3D" id="1.10.10.10">
    <property type="entry name" value="Winged helix-like DNA-binding domain superfamily/Winged helix DNA-binding domain"/>
    <property type="match status" value="1"/>
</dbReference>
<keyword evidence="7" id="KW-1185">Reference proteome</keyword>
<proteinExistence type="inferred from homology"/>
<evidence type="ECO:0000256" key="3">
    <source>
        <dbReference type="ARBA" id="ARBA00023125"/>
    </source>
</evidence>
<dbReference type="InterPro" id="IPR036388">
    <property type="entry name" value="WH-like_DNA-bd_sf"/>
</dbReference>
<keyword evidence="4" id="KW-0804">Transcription</keyword>
<dbReference type="Pfam" id="PF03466">
    <property type="entry name" value="LysR_substrate"/>
    <property type="match status" value="1"/>
</dbReference>
<name>A0ABT7JRF9_9HYPH</name>
<organism evidence="6 7">
    <name type="scientific">Rhizobium mayense</name>
    <dbReference type="NCBI Taxonomy" id="1312184"/>
    <lineage>
        <taxon>Bacteria</taxon>
        <taxon>Pseudomonadati</taxon>
        <taxon>Pseudomonadota</taxon>
        <taxon>Alphaproteobacteria</taxon>
        <taxon>Hyphomicrobiales</taxon>
        <taxon>Rhizobiaceae</taxon>
        <taxon>Rhizobium/Agrobacterium group</taxon>
        <taxon>Rhizobium</taxon>
    </lineage>
</organism>
<keyword evidence="2" id="KW-0805">Transcription regulation</keyword>
<evidence type="ECO:0000256" key="2">
    <source>
        <dbReference type="ARBA" id="ARBA00023015"/>
    </source>
</evidence>
<dbReference type="SUPFAM" id="SSF53850">
    <property type="entry name" value="Periplasmic binding protein-like II"/>
    <property type="match status" value="1"/>
</dbReference>
<gene>
    <name evidence="6" type="ORF">PY649_08555</name>
</gene>
<comment type="caution">
    <text evidence="6">The sequence shown here is derived from an EMBL/GenBank/DDBJ whole genome shotgun (WGS) entry which is preliminary data.</text>
</comment>
<dbReference type="InterPro" id="IPR000847">
    <property type="entry name" value="LysR_HTH_N"/>
</dbReference>
<evidence type="ECO:0000313" key="6">
    <source>
        <dbReference type="EMBL" id="MDL2398940.1"/>
    </source>
</evidence>
<feature type="domain" description="HTH lysR-type" evidence="5">
    <location>
        <begin position="4"/>
        <end position="61"/>
    </location>
</feature>
<dbReference type="RefSeq" id="WP_285867835.1">
    <property type="nucleotide sequence ID" value="NZ_JARFYM010000004.1"/>
</dbReference>
<evidence type="ECO:0000256" key="1">
    <source>
        <dbReference type="ARBA" id="ARBA00009437"/>
    </source>
</evidence>
<dbReference type="PROSITE" id="PS50931">
    <property type="entry name" value="HTH_LYSR"/>
    <property type="match status" value="1"/>
</dbReference>
<dbReference type="Gene3D" id="3.40.190.290">
    <property type="match status" value="1"/>
</dbReference>